<dbReference type="EMBL" id="CAJOBH010115049">
    <property type="protein sequence ID" value="CAF4681432.1"/>
    <property type="molecule type" value="Genomic_DNA"/>
</dbReference>
<evidence type="ECO:0000313" key="6">
    <source>
        <dbReference type="Proteomes" id="UP000681967"/>
    </source>
</evidence>
<dbReference type="InterPro" id="IPR003165">
    <property type="entry name" value="Piwi"/>
</dbReference>
<sequence>MTDMVEQLLDNYRQVNKILPNKVVFYRDGVDDGQFGKIIEHEIPAIQEAFN</sequence>
<dbReference type="EMBL" id="CAJOBJ010207826">
    <property type="protein sequence ID" value="CAF5002275.1"/>
    <property type="molecule type" value="Genomic_DNA"/>
</dbReference>
<dbReference type="Proteomes" id="UP000681967">
    <property type="component" value="Unassembled WGS sequence"/>
</dbReference>
<dbReference type="Gene3D" id="3.30.420.10">
    <property type="entry name" value="Ribonuclease H-like superfamily/Ribonuclease H"/>
    <property type="match status" value="1"/>
</dbReference>
<evidence type="ECO:0000313" key="5">
    <source>
        <dbReference type="EMBL" id="CAF5002275.1"/>
    </source>
</evidence>
<dbReference type="PROSITE" id="PS50822">
    <property type="entry name" value="PIWI"/>
    <property type="match status" value="1"/>
</dbReference>
<gene>
    <name evidence="2" type="ORF">BYL167_LOCUS43361</name>
    <name evidence="5" type="ORF">GIL414_LOCUS57321</name>
    <name evidence="3" type="ORF">SMN809_LOCUS45498</name>
    <name evidence="4" type="ORF">SMN809_LOCUS48222</name>
</gene>
<feature type="non-terminal residue" evidence="2">
    <location>
        <position position="1"/>
    </location>
</feature>
<reference evidence="2" key="1">
    <citation type="submission" date="2021-02" db="EMBL/GenBank/DDBJ databases">
        <authorList>
            <person name="Nowell W R."/>
        </authorList>
    </citation>
    <scope>NUCLEOTIDE SEQUENCE</scope>
</reference>
<comment type="caution">
    <text evidence="2">The sequence shown here is derived from an EMBL/GenBank/DDBJ whole genome shotgun (WGS) entry which is preliminary data.</text>
</comment>
<dbReference type="EMBL" id="CAJOBI010154450">
    <property type="protein sequence ID" value="CAF4825167.1"/>
    <property type="molecule type" value="Genomic_DNA"/>
</dbReference>
<dbReference type="SUPFAM" id="SSF53098">
    <property type="entry name" value="Ribonuclease H-like"/>
    <property type="match status" value="1"/>
</dbReference>
<dbReference type="Proteomes" id="UP000676336">
    <property type="component" value="Unassembled WGS sequence"/>
</dbReference>
<name>A0A8S2ZZK2_9BILA</name>
<evidence type="ECO:0000313" key="2">
    <source>
        <dbReference type="EMBL" id="CAF4681432.1"/>
    </source>
</evidence>
<dbReference type="Pfam" id="PF02171">
    <property type="entry name" value="Piwi"/>
    <property type="match status" value="1"/>
</dbReference>
<accession>A0A8S2ZZK2</accession>
<dbReference type="GO" id="GO:0003676">
    <property type="term" value="F:nucleic acid binding"/>
    <property type="evidence" value="ECO:0007669"/>
    <property type="project" value="InterPro"/>
</dbReference>
<dbReference type="Proteomes" id="UP000681720">
    <property type="component" value="Unassembled WGS sequence"/>
</dbReference>
<dbReference type="AlphaFoldDB" id="A0A8S2ZZK2"/>
<organism evidence="2 6">
    <name type="scientific">Rotaria magnacalcarata</name>
    <dbReference type="NCBI Taxonomy" id="392030"/>
    <lineage>
        <taxon>Eukaryota</taxon>
        <taxon>Metazoa</taxon>
        <taxon>Spiralia</taxon>
        <taxon>Gnathifera</taxon>
        <taxon>Rotifera</taxon>
        <taxon>Eurotatoria</taxon>
        <taxon>Bdelloidea</taxon>
        <taxon>Philodinida</taxon>
        <taxon>Philodinidae</taxon>
        <taxon>Rotaria</taxon>
    </lineage>
</organism>
<dbReference type="InterPro" id="IPR036397">
    <property type="entry name" value="RNaseH_sf"/>
</dbReference>
<feature type="domain" description="Piwi" evidence="1">
    <location>
        <begin position="1"/>
        <end position="51"/>
    </location>
</feature>
<dbReference type="InterPro" id="IPR012337">
    <property type="entry name" value="RNaseH-like_sf"/>
</dbReference>
<dbReference type="EMBL" id="CAJOBI010139204">
    <property type="protein sequence ID" value="CAF4759876.1"/>
    <property type="molecule type" value="Genomic_DNA"/>
</dbReference>
<evidence type="ECO:0000313" key="3">
    <source>
        <dbReference type="EMBL" id="CAF4759876.1"/>
    </source>
</evidence>
<evidence type="ECO:0000313" key="4">
    <source>
        <dbReference type="EMBL" id="CAF4825167.1"/>
    </source>
</evidence>
<evidence type="ECO:0000259" key="1">
    <source>
        <dbReference type="PROSITE" id="PS50822"/>
    </source>
</evidence>
<protein>
    <recommendedName>
        <fullName evidence="1">Piwi domain-containing protein</fullName>
    </recommendedName>
</protein>
<proteinExistence type="predicted"/>